<organism evidence="6 7">
    <name type="scientific">Mycobacterium spongiae</name>
    <dbReference type="NCBI Taxonomy" id="886343"/>
    <lineage>
        <taxon>Bacteria</taxon>
        <taxon>Bacillati</taxon>
        <taxon>Actinomycetota</taxon>
        <taxon>Actinomycetes</taxon>
        <taxon>Mycobacteriales</taxon>
        <taxon>Mycobacteriaceae</taxon>
        <taxon>Mycobacterium</taxon>
    </lineage>
</organism>
<dbReference type="EMBL" id="CP046600">
    <property type="protein sequence ID" value="QUR65848.1"/>
    <property type="molecule type" value="Genomic_DNA"/>
</dbReference>
<evidence type="ECO:0000313" key="7">
    <source>
        <dbReference type="Proteomes" id="UP000682202"/>
    </source>
</evidence>
<proteinExistence type="predicted"/>
<dbReference type="SMART" id="SM00422">
    <property type="entry name" value="HTH_MERR"/>
    <property type="match status" value="1"/>
</dbReference>
<dbReference type="PANTHER" id="PTHR30204">
    <property type="entry name" value="REDOX-CYCLING DRUG-SENSING TRANSCRIPTIONAL ACTIVATOR SOXR"/>
    <property type="match status" value="1"/>
</dbReference>
<protein>
    <submittedName>
        <fullName evidence="6">MerR family transcriptional regulator</fullName>
    </submittedName>
</protein>
<dbReference type="Gene3D" id="1.10.490.50">
    <property type="entry name" value="Antibiotic binding domain of TipA-like multidrug resistance regulators"/>
    <property type="match status" value="1"/>
</dbReference>
<dbReference type="Pfam" id="PF07739">
    <property type="entry name" value="TipAS"/>
    <property type="match status" value="1"/>
</dbReference>
<dbReference type="RefSeq" id="WP_211697283.1">
    <property type="nucleotide sequence ID" value="NZ_CP046600.1"/>
</dbReference>
<keyword evidence="7" id="KW-1185">Reference proteome</keyword>
<dbReference type="InterPro" id="IPR036244">
    <property type="entry name" value="TipA-like_antibiotic-bd"/>
</dbReference>
<reference evidence="6" key="1">
    <citation type="submission" date="2019-12" db="EMBL/GenBank/DDBJ databases">
        <title>Mycobacterium spongiae sp. nov.</title>
        <authorList>
            <person name="Stinear T."/>
        </authorList>
    </citation>
    <scope>NUCLEOTIDE SEQUENCE</scope>
    <source>
        <strain evidence="6">FSD4b-SM</strain>
    </source>
</reference>
<sequence length="252" mass="28621">MGWSIADVARMSGVTGRTLRHYDAIGLLKPAYVGTNGYRYYEDEDLLRLQQILILRELGLSLAEIDDAVESEPETLAALKRQHVRLLRERSRLARVADTVARTIVELEGKTQGPVKINRPENLFGGFDHAQFEQEARDRWPEEFEQAPAYPATVTDEDVERIQREATAAMIRMAEFMAAGMPVDAPAVQAEIDGHYQGVCRFWTPSRSAYKSLGQMYVDDERFTANYEKITGGLAEYQRRAMVAYADRRLVE</sequence>
<dbReference type="InterPro" id="IPR000551">
    <property type="entry name" value="MerR-type_HTH_dom"/>
</dbReference>
<dbReference type="PANTHER" id="PTHR30204:SF90">
    <property type="entry name" value="HTH-TYPE TRANSCRIPTIONAL ACTIVATOR MTA"/>
    <property type="match status" value="1"/>
</dbReference>
<keyword evidence="1" id="KW-0805">Transcription regulation</keyword>
<dbReference type="Proteomes" id="UP000682202">
    <property type="component" value="Chromosome"/>
</dbReference>
<dbReference type="SUPFAM" id="SSF46955">
    <property type="entry name" value="Putative DNA-binding domain"/>
    <property type="match status" value="1"/>
</dbReference>
<evidence type="ECO:0000259" key="5">
    <source>
        <dbReference type="PROSITE" id="PS50937"/>
    </source>
</evidence>
<gene>
    <name evidence="6" type="ORF">F6B93_01060</name>
</gene>
<dbReference type="KEGG" id="mspg:F6B93_01060"/>
<dbReference type="GO" id="GO:0003700">
    <property type="term" value="F:DNA-binding transcription factor activity"/>
    <property type="evidence" value="ECO:0007669"/>
    <property type="project" value="InterPro"/>
</dbReference>
<dbReference type="SUPFAM" id="SSF89082">
    <property type="entry name" value="Antibiotic binding domain of TipA-like multidrug resistance regulators"/>
    <property type="match status" value="1"/>
</dbReference>
<dbReference type="InterPro" id="IPR047057">
    <property type="entry name" value="MerR_fam"/>
</dbReference>
<evidence type="ECO:0000256" key="1">
    <source>
        <dbReference type="ARBA" id="ARBA00023015"/>
    </source>
</evidence>
<accession>A0A975PVQ3</accession>
<dbReference type="AlphaFoldDB" id="A0A975PVQ3"/>
<dbReference type="PRINTS" id="PR00040">
    <property type="entry name" value="HTHMERR"/>
</dbReference>
<evidence type="ECO:0000256" key="3">
    <source>
        <dbReference type="ARBA" id="ARBA00023159"/>
    </source>
</evidence>
<keyword evidence="2" id="KW-0238">DNA-binding</keyword>
<evidence type="ECO:0000256" key="4">
    <source>
        <dbReference type="ARBA" id="ARBA00023163"/>
    </source>
</evidence>
<dbReference type="PROSITE" id="PS00552">
    <property type="entry name" value="HTH_MERR_1"/>
    <property type="match status" value="1"/>
</dbReference>
<feature type="domain" description="HTH merR-type" evidence="5">
    <location>
        <begin position="1"/>
        <end position="71"/>
    </location>
</feature>
<name>A0A975PVQ3_9MYCO</name>
<dbReference type="PROSITE" id="PS50937">
    <property type="entry name" value="HTH_MERR_2"/>
    <property type="match status" value="1"/>
</dbReference>
<dbReference type="Pfam" id="PF13411">
    <property type="entry name" value="MerR_1"/>
    <property type="match status" value="1"/>
</dbReference>
<dbReference type="InterPro" id="IPR009061">
    <property type="entry name" value="DNA-bd_dom_put_sf"/>
</dbReference>
<keyword evidence="4" id="KW-0804">Transcription</keyword>
<evidence type="ECO:0000256" key="2">
    <source>
        <dbReference type="ARBA" id="ARBA00023125"/>
    </source>
</evidence>
<dbReference type="InterPro" id="IPR012925">
    <property type="entry name" value="TipAS_dom"/>
</dbReference>
<evidence type="ECO:0000313" key="6">
    <source>
        <dbReference type="EMBL" id="QUR65848.1"/>
    </source>
</evidence>
<dbReference type="CDD" id="cd01106">
    <property type="entry name" value="HTH_TipAL-Mta"/>
    <property type="match status" value="1"/>
</dbReference>
<dbReference type="GO" id="GO:0003677">
    <property type="term" value="F:DNA binding"/>
    <property type="evidence" value="ECO:0007669"/>
    <property type="project" value="UniProtKB-KW"/>
</dbReference>
<dbReference type="Gene3D" id="1.10.1660.10">
    <property type="match status" value="1"/>
</dbReference>
<keyword evidence="3" id="KW-0010">Activator</keyword>